<dbReference type="RefSeq" id="WP_282000676.1">
    <property type="nucleotide sequence ID" value="NZ_AP027151.1"/>
</dbReference>
<protein>
    <submittedName>
        <fullName evidence="1">Uncharacterized protein</fullName>
    </submittedName>
</protein>
<dbReference type="Proteomes" id="UP001317705">
    <property type="component" value="Chromosome"/>
</dbReference>
<accession>A0ABN6VYF4</accession>
<evidence type="ECO:0000313" key="1">
    <source>
        <dbReference type="EMBL" id="BDV44579.1"/>
    </source>
</evidence>
<keyword evidence="2" id="KW-1185">Reference proteome</keyword>
<organism evidence="1 2">
    <name type="scientific">Geotalea uraniireducens</name>
    <dbReference type="NCBI Taxonomy" id="351604"/>
    <lineage>
        <taxon>Bacteria</taxon>
        <taxon>Pseudomonadati</taxon>
        <taxon>Thermodesulfobacteriota</taxon>
        <taxon>Desulfuromonadia</taxon>
        <taxon>Geobacterales</taxon>
        <taxon>Geobacteraceae</taxon>
        <taxon>Geotalea</taxon>
    </lineage>
</organism>
<gene>
    <name evidence="1" type="ORF">GURASL_35020</name>
</gene>
<sequence>MFTDIGTEVYQAWSTEKRREEIGKLVEGYRAGVPVVVLCMTAAAVAGSHDDAREYLSDFMPLEERQAVVAAQAGADEEVQSLVRSFML</sequence>
<proteinExistence type="predicted"/>
<name>A0ABN6VYF4_9BACT</name>
<dbReference type="EMBL" id="AP027151">
    <property type="protein sequence ID" value="BDV44579.1"/>
    <property type="molecule type" value="Genomic_DNA"/>
</dbReference>
<reference evidence="1 2" key="1">
    <citation type="submission" date="2022-12" db="EMBL/GenBank/DDBJ databases">
        <title>Polyphasic characterization of Geotalea uranireducens NIT-SL11 newly isolated from a complex of sewage sludge and microbially reduced graphene oxide.</title>
        <authorList>
            <person name="Xie L."/>
            <person name="Yoshida N."/>
            <person name="Meng L."/>
        </authorList>
    </citation>
    <scope>NUCLEOTIDE SEQUENCE [LARGE SCALE GENOMIC DNA]</scope>
    <source>
        <strain evidence="1 2">NIT-SL11</strain>
    </source>
</reference>
<evidence type="ECO:0000313" key="2">
    <source>
        <dbReference type="Proteomes" id="UP001317705"/>
    </source>
</evidence>